<dbReference type="EMBL" id="CP022189">
    <property type="protein sequence ID" value="AWI83741.1"/>
    <property type="molecule type" value="Genomic_DNA"/>
</dbReference>
<reference evidence="1 2" key="1">
    <citation type="submission" date="2017-06" db="EMBL/GenBank/DDBJ databases">
        <title>Yangia sp. YSBP01 complete genome sequence.</title>
        <authorList>
            <person name="Woo J.-H."/>
            <person name="Kim H.-S."/>
        </authorList>
    </citation>
    <scope>NUCLEOTIDE SEQUENCE [LARGE SCALE GENOMIC DNA]</scope>
    <source>
        <strain evidence="1 2">YSBP01</strain>
    </source>
</reference>
<evidence type="ECO:0000313" key="2">
    <source>
        <dbReference type="Proteomes" id="UP000244915"/>
    </source>
</evidence>
<dbReference type="KEGG" id="ypac:CEW88_08660"/>
<evidence type="ECO:0000313" key="1">
    <source>
        <dbReference type="EMBL" id="AWI83741.1"/>
    </source>
</evidence>
<dbReference type="OrthoDB" id="9913130at2"/>
<gene>
    <name evidence="1" type="ORF">CEW88_08660</name>
</gene>
<accession>A0A2U8HD78</accession>
<sequence>MRVLGLCPVEESGARPHLRAGPLALLTADGPAQARLGLCLSAHRALPAFLPFAVRSAPEPEVARSWAAARSSLLLEVLERLRGQSEMILTLSQPERQTAAPVDGRAYLRARLERIEAQHRLGTQLAALAPRALVLRGDRGAARAESALLLPGGEMRAQARSLAAACPSELCLSLSGPWPAFLHGARLCNAADRTGDAASAKESA</sequence>
<dbReference type="AlphaFoldDB" id="A0A2U8HD78"/>
<proteinExistence type="predicted"/>
<dbReference type="RefSeq" id="WP_108965969.1">
    <property type="nucleotide sequence ID" value="NZ_CP022189.1"/>
</dbReference>
<dbReference type="Proteomes" id="UP000244915">
    <property type="component" value="Chromosome 1"/>
</dbReference>
<name>A0A2U8HD78_9RHOB</name>
<protein>
    <submittedName>
        <fullName evidence="1">Uncharacterized protein</fullName>
    </submittedName>
</protein>
<organism evidence="1 2">
    <name type="scientific">Alloyangia pacifica</name>
    <dbReference type="NCBI Taxonomy" id="311180"/>
    <lineage>
        <taxon>Bacteria</taxon>
        <taxon>Pseudomonadati</taxon>
        <taxon>Pseudomonadota</taxon>
        <taxon>Alphaproteobacteria</taxon>
        <taxon>Rhodobacterales</taxon>
        <taxon>Roseobacteraceae</taxon>
        <taxon>Alloyangia</taxon>
    </lineage>
</organism>